<feature type="region of interest" description="Disordered" evidence="1">
    <location>
        <begin position="1"/>
        <end position="36"/>
    </location>
</feature>
<evidence type="ECO:0000313" key="3">
    <source>
        <dbReference type="Proteomes" id="UP000278351"/>
    </source>
</evidence>
<evidence type="ECO:0000256" key="1">
    <source>
        <dbReference type="SAM" id="MobiDB-lite"/>
    </source>
</evidence>
<comment type="caution">
    <text evidence="2">The sequence shown here is derived from an EMBL/GenBank/DDBJ whole genome shotgun (WGS) entry which is preliminary data.</text>
</comment>
<dbReference type="AlphaFoldDB" id="A0A3N4PJ45"/>
<proteinExistence type="predicted"/>
<reference evidence="2 3" key="1">
    <citation type="submission" date="2018-11" db="EMBL/GenBank/DDBJ databases">
        <title>Chitinophaga lutea sp.nov., isolate from arsenic contaminated soil.</title>
        <authorList>
            <person name="Zong Y."/>
        </authorList>
    </citation>
    <scope>NUCLEOTIDE SEQUENCE [LARGE SCALE GENOMIC DNA]</scope>
    <source>
        <strain evidence="2 3">ZY74</strain>
    </source>
</reference>
<organism evidence="2 3">
    <name type="scientific">Chitinophaga lutea</name>
    <dbReference type="NCBI Taxonomy" id="2488634"/>
    <lineage>
        <taxon>Bacteria</taxon>
        <taxon>Pseudomonadati</taxon>
        <taxon>Bacteroidota</taxon>
        <taxon>Chitinophagia</taxon>
        <taxon>Chitinophagales</taxon>
        <taxon>Chitinophagaceae</taxon>
        <taxon>Chitinophaga</taxon>
    </lineage>
</organism>
<dbReference type="Proteomes" id="UP000278351">
    <property type="component" value="Unassembled WGS sequence"/>
</dbReference>
<name>A0A3N4PJ45_9BACT</name>
<accession>A0A3N4PJ45</accession>
<protein>
    <submittedName>
        <fullName evidence="2">Uncharacterized protein</fullName>
    </submittedName>
</protein>
<dbReference type="EMBL" id="RPDH01000002">
    <property type="protein sequence ID" value="RPE08693.1"/>
    <property type="molecule type" value="Genomic_DNA"/>
</dbReference>
<keyword evidence="3" id="KW-1185">Reference proteome</keyword>
<sequence>MAPEYPVEGRGIPPASNFKRRHRRQPANKTDKNAKKALVYRGRDVEIYAVPWEGTPILTKISP</sequence>
<gene>
    <name evidence="2" type="ORF">EGT74_16785</name>
</gene>
<evidence type="ECO:0000313" key="2">
    <source>
        <dbReference type="EMBL" id="RPE08693.1"/>
    </source>
</evidence>